<dbReference type="Proteomes" id="UP000275772">
    <property type="component" value="Unassembled WGS sequence"/>
</dbReference>
<proteinExistence type="inferred from homology"/>
<sequence>MPSERDVQIQPLVPDSIRHNSKTLTNLHHLAASLFGVGAGTLGLESYWGFVFYLIFSLFTSALVYGLRVRPSLIHEKHSGIQRYFRSGWELWTDGLMDGLAGFVLTWTLFYGLVRA</sequence>
<name>A0A383UU14_BLUHO</name>
<feature type="transmembrane region" description="Helical" evidence="8">
    <location>
        <begin position="91"/>
        <end position="114"/>
    </location>
</feature>
<dbReference type="VEuPathDB" id="FungiDB:BLGHR1_13863"/>
<evidence type="ECO:0000256" key="5">
    <source>
        <dbReference type="ARBA" id="ARBA00022824"/>
    </source>
</evidence>
<keyword evidence="7 8" id="KW-0472">Membrane</keyword>
<protein>
    <recommendedName>
        <fullName evidence="3">ER membrane protein complex subunit 6</fullName>
    </recommendedName>
</protein>
<evidence type="ECO:0000256" key="6">
    <source>
        <dbReference type="ARBA" id="ARBA00022989"/>
    </source>
</evidence>
<keyword evidence="5" id="KW-0256">Endoplasmic reticulum</keyword>
<comment type="subcellular location">
    <subcellularLocation>
        <location evidence="1">Endoplasmic reticulum membrane</location>
        <topology evidence="1">Multi-pass membrane protein</topology>
    </subcellularLocation>
</comment>
<evidence type="ECO:0000256" key="4">
    <source>
        <dbReference type="ARBA" id="ARBA00022692"/>
    </source>
</evidence>
<reference evidence="9 10" key="1">
    <citation type="submission" date="2017-11" db="EMBL/GenBank/DDBJ databases">
        <authorList>
            <person name="Kracher B."/>
        </authorList>
    </citation>
    <scope>NUCLEOTIDE SEQUENCE [LARGE SCALE GENOMIC DNA]</scope>
    <source>
        <strain evidence="9 10">RACE1</strain>
    </source>
</reference>
<evidence type="ECO:0000313" key="10">
    <source>
        <dbReference type="Proteomes" id="UP000275772"/>
    </source>
</evidence>
<feature type="transmembrane region" description="Helical" evidence="8">
    <location>
        <begin position="50"/>
        <end position="70"/>
    </location>
</feature>
<accession>A0A383UU14</accession>
<comment type="similarity">
    <text evidence="2">Belongs to the EMC6 family.</text>
</comment>
<gene>
    <name evidence="9" type="ORF">BLGHR1_13863</name>
</gene>
<dbReference type="InterPro" id="IPR008504">
    <property type="entry name" value="Emc6"/>
</dbReference>
<dbReference type="EMBL" id="UNSH01000046">
    <property type="protein sequence ID" value="SZF03075.1"/>
    <property type="molecule type" value="Genomic_DNA"/>
</dbReference>
<keyword evidence="6 8" id="KW-1133">Transmembrane helix</keyword>
<evidence type="ECO:0000256" key="2">
    <source>
        <dbReference type="ARBA" id="ARBA00009436"/>
    </source>
</evidence>
<evidence type="ECO:0000256" key="8">
    <source>
        <dbReference type="SAM" id="Phobius"/>
    </source>
</evidence>
<dbReference type="GO" id="GO:0000045">
    <property type="term" value="P:autophagosome assembly"/>
    <property type="evidence" value="ECO:0007669"/>
    <property type="project" value="TreeGrafter"/>
</dbReference>
<dbReference type="PANTHER" id="PTHR20994">
    <property type="entry name" value="ER MEMBRANE PROTEIN COMPLEX SUBUNIT 6"/>
    <property type="match status" value="1"/>
</dbReference>
<dbReference type="GO" id="GO:0034975">
    <property type="term" value="P:protein folding in endoplasmic reticulum"/>
    <property type="evidence" value="ECO:0007669"/>
    <property type="project" value="TreeGrafter"/>
</dbReference>
<dbReference type="GO" id="GO:0072546">
    <property type="term" value="C:EMC complex"/>
    <property type="evidence" value="ECO:0007669"/>
    <property type="project" value="InterPro"/>
</dbReference>
<dbReference type="PANTHER" id="PTHR20994:SF0">
    <property type="entry name" value="ER MEMBRANE PROTEIN COMPLEX SUBUNIT 6"/>
    <property type="match status" value="1"/>
</dbReference>
<dbReference type="InterPro" id="IPR029008">
    <property type="entry name" value="EMC6-like"/>
</dbReference>
<dbReference type="Pfam" id="PF07019">
    <property type="entry name" value="EMC6"/>
    <property type="match status" value="1"/>
</dbReference>
<keyword evidence="4 8" id="KW-0812">Transmembrane</keyword>
<evidence type="ECO:0000313" key="9">
    <source>
        <dbReference type="EMBL" id="SZF03075.1"/>
    </source>
</evidence>
<organism evidence="9 10">
    <name type="scientific">Blumeria hordei</name>
    <name type="common">Barley powdery mildew</name>
    <name type="synonym">Blumeria graminis f. sp. hordei</name>
    <dbReference type="NCBI Taxonomy" id="2867405"/>
    <lineage>
        <taxon>Eukaryota</taxon>
        <taxon>Fungi</taxon>
        <taxon>Dikarya</taxon>
        <taxon>Ascomycota</taxon>
        <taxon>Pezizomycotina</taxon>
        <taxon>Leotiomycetes</taxon>
        <taxon>Erysiphales</taxon>
        <taxon>Erysiphaceae</taxon>
        <taxon>Blumeria</taxon>
    </lineage>
</organism>
<dbReference type="AlphaFoldDB" id="A0A383UU14"/>
<evidence type="ECO:0000256" key="3">
    <source>
        <dbReference type="ARBA" id="ARBA00020827"/>
    </source>
</evidence>
<evidence type="ECO:0000256" key="7">
    <source>
        <dbReference type="ARBA" id="ARBA00023136"/>
    </source>
</evidence>
<evidence type="ECO:0000256" key="1">
    <source>
        <dbReference type="ARBA" id="ARBA00004477"/>
    </source>
</evidence>